<organism evidence="2 3">
    <name type="scientific">Turnera subulata</name>
    <dbReference type="NCBI Taxonomy" id="218843"/>
    <lineage>
        <taxon>Eukaryota</taxon>
        <taxon>Viridiplantae</taxon>
        <taxon>Streptophyta</taxon>
        <taxon>Embryophyta</taxon>
        <taxon>Tracheophyta</taxon>
        <taxon>Spermatophyta</taxon>
        <taxon>Magnoliopsida</taxon>
        <taxon>eudicotyledons</taxon>
        <taxon>Gunneridae</taxon>
        <taxon>Pentapetalae</taxon>
        <taxon>rosids</taxon>
        <taxon>fabids</taxon>
        <taxon>Malpighiales</taxon>
        <taxon>Passifloraceae</taxon>
        <taxon>Turnera</taxon>
    </lineage>
</organism>
<protein>
    <submittedName>
        <fullName evidence="2">Uncharacterized protein</fullName>
    </submittedName>
</protein>
<reference evidence="2" key="2">
    <citation type="journal article" date="2023" name="Plants (Basel)">
        <title>Annotation of the Turnera subulata (Passifloraceae) Draft Genome Reveals the S-Locus Evolved after the Divergence of Turneroideae from Passifloroideae in a Stepwise Manner.</title>
        <authorList>
            <person name="Henning P.M."/>
            <person name="Roalson E.H."/>
            <person name="Mir W."/>
            <person name="McCubbin A.G."/>
            <person name="Shore J.S."/>
        </authorList>
    </citation>
    <scope>NUCLEOTIDE SEQUENCE</scope>
    <source>
        <strain evidence="2">F60SS</strain>
    </source>
</reference>
<proteinExistence type="predicted"/>
<dbReference type="Proteomes" id="UP001141552">
    <property type="component" value="Unassembled WGS sequence"/>
</dbReference>
<dbReference type="Pfam" id="PF12043">
    <property type="entry name" value="DUF3527"/>
    <property type="match status" value="1"/>
</dbReference>
<dbReference type="InterPro" id="IPR021916">
    <property type="entry name" value="DUF3527"/>
</dbReference>
<dbReference type="EMBL" id="JAKUCV010006292">
    <property type="protein sequence ID" value="KAJ4827969.1"/>
    <property type="molecule type" value="Genomic_DNA"/>
</dbReference>
<accession>A0A9Q0J4G4</accession>
<comment type="caution">
    <text evidence="2">The sequence shown here is derived from an EMBL/GenBank/DDBJ whole genome shotgun (WGS) entry which is preliminary data.</text>
</comment>
<keyword evidence="3" id="KW-1185">Reference proteome</keyword>
<feature type="region of interest" description="Disordered" evidence="1">
    <location>
        <begin position="1"/>
        <end position="45"/>
    </location>
</feature>
<dbReference type="AlphaFoldDB" id="A0A9Q0J4G4"/>
<reference evidence="2" key="1">
    <citation type="submission" date="2022-02" db="EMBL/GenBank/DDBJ databases">
        <authorList>
            <person name="Henning P.M."/>
            <person name="McCubbin A.G."/>
            <person name="Shore J.S."/>
        </authorList>
    </citation>
    <scope>NUCLEOTIDE SEQUENCE</scope>
    <source>
        <strain evidence="2">F60SS</strain>
        <tissue evidence="2">Leaves</tissue>
    </source>
</reference>
<sequence>MEDTFADAQKNGQDGEDSLHSLSKEKDLSGENKLDCSRSNSNKLTRRASSPQAVILNVKQLQRSKSCVEDSLLQSVHVLENLIPKYMVTVDEKYLRSCLEVIQLSASRPAPCNVSLNRGGGDTGLLSESFGLAKFVGGSNFDLPRFEFDSSLPAGNGSMVINPAGEWIVGSIMGSKSMMNILKSPLLQQHGAYDGDSNFEKGSFSDVKGSGGYSFMSSPGGLSDYSLPMLDKGAQTLGEKQQGSQKLHERLISTSSTNSTCSDHSFSSSSSVSATVTQGMLQCSWKGGKPHFTFSLDEQKVVYEAKLLTNVPTDDKAMDHMYVIHSRMGVHKERAIHDNESHLVGKVKVSTSFTLCPNNSRIMEREFVLFGLNGNAVGELETSSHEFRKSKGLSKKVSEVFRSTHSFKRRTVSKFGGSSAILENSTWEPVQDADHNTDALPGANLLVNLPPPSLELAAIIVKDHIPEKSQEKVGGWGLKFLNRAGAKQTADAMESSTISSSCSRDSGDCSTSMDVLIPAGLHGGPRTRNGGPSSLIERWRSGGCDCGGWDLGCPLTLFKSRSNDKKLSSETDAQGQCKLIDLFIQGSDKSSPPLRMVNVHNGLYFVNFQSTLSDLQAFSIALAFIHCQSPALRPKSVKDLK</sequence>
<evidence type="ECO:0000256" key="1">
    <source>
        <dbReference type="SAM" id="MobiDB-lite"/>
    </source>
</evidence>
<dbReference type="PANTHER" id="PTHR31390:SF2">
    <property type="entry name" value="EXPRESSED PROTEIN"/>
    <property type="match status" value="1"/>
</dbReference>
<evidence type="ECO:0000313" key="2">
    <source>
        <dbReference type="EMBL" id="KAJ4827969.1"/>
    </source>
</evidence>
<gene>
    <name evidence="2" type="ORF">Tsubulata_009501</name>
</gene>
<feature type="compositionally biased region" description="Basic and acidic residues" evidence="1">
    <location>
        <begin position="17"/>
        <end position="36"/>
    </location>
</feature>
<evidence type="ECO:0000313" key="3">
    <source>
        <dbReference type="Proteomes" id="UP001141552"/>
    </source>
</evidence>
<dbReference type="OrthoDB" id="767438at2759"/>
<dbReference type="PANTHER" id="PTHR31390">
    <property type="entry name" value="EXPRESSED PROTEIN"/>
    <property type="match status" value="1"/>
</dbReference>
<name>A0A9Q0J4G4_9ROSI</name>